<dbReference type="RefSeq" id="WP_184200328.1">
    <property type="nucleotide sequence ID" value="NZ_JACHGW010000003.1"/>
</dbReference>
<accession>A0A7W9SSK0</accession>
<dbReference type="Pfam" id="PF08281">
    <property type="entry name" value="Sigma70_r4_2"/>
    <property type="match status" value="1"/>
</dbReference>
<dbReference type="PANTHER" id="PTHR43133:SF51">
    <property type="entry name" value="RNA POLYMERASE SIGMA FACTOR"/>
    <property type="match status" value="1"/>
</dbReference>
<sequence length="206" mass="23194">MTGTTKTAGTPEAESSRHVSFHGDAELARRAAEGDTGAFGLLVARYQRPMAALISRMTRRSDDVDDIVQELFLRAWRGLPRFRGESQFSTWLYRIAVNTAIKHKQKSKSELLQALPTEETGGGLEQLKASEETDPVTQAQRGERERLLRDAVMRLPEKQRVVVQLHYFEGKSCEEISQIIGCSVGTVWSRLHYACKRLRSVLGESF</sequence>
<dbReference type="InterPro" id="IPR036388">
    <property type="entry name" value="WH-like_DNA-bd_sf"/>
</dbReference>
<dbReference type="AlphaFoldDB" id="A0A7W9SSK0"/>
<feature type="region of interest" description="Disordered" evidence="5">
    <location>
        <begin position="120"/>
        <end position="142"/>
    </location>
</feature>
<evidence type="ECO:0000256" key="1">
    <source>
        <dbReference type="ARBA" id="ARBA00010641"/>
    </source>
</evidence>
<evidence type="ECO:0000256" key="5">
    <source>
        <dbReference type="SAM" id="MobiDB-lite"/>
    </source>
</evidence>
<dbReference type="Pfam" id="PF04542">
    <property type="entry name" value="Sigma70_r2"/>
    <property type="match status" value="1"/>
</dbReference>
<feature type="domain" description="RNA polymerase sigma factor 70 region 4 type 2" evidence="7">
    <location>
        <begin position="146"/>
        <end position="198"/>
    </location>
</feature>
<gene>
    <name evidence="8" type="ORF">HNQ39_003887</name>
</gene>
<dbReference type="InterPro" id="IPR007627">
    <property type="entry name" value="RNA_pol_sigma70_r2"/>
</dbReference>
<dbReference type="GO" id="GO:0016987">
    <property type="term" value="F:sigma factor activity"/>
    <property type="evidence" value="ECO:0007669"/>
    <property type="project" value="UniProtKB-KW"/>
</dbReference>
<protein>
    <submittedName>
        <fullName evidence="8">RNA polymerase sigma-70 factor (ECF subfamily)</fullName>
    </submittedName>
</protein>
<comment type="caution">
    <text evidence="8">The sequence shown here is derived from an EMBL/GenBank/DDBJ whole genome shotgun (WGS) entry which is preliminary data.</text>
</comment>
<dbReference type="Gene3D" id="1.10.1740.10">
    <property type="match status" value="1"/>
</dbReference>
<dbReference type="CDD" id="cd06171">
    <property type="entry name" value="Sigma70_r4"/>
    <property type="match status" value="1"/>
</dbReference>
<dbReference type="PANTHER" id="PTHR43133">
    <property type="entry name" value="RNA POLYMERASE ECF-TYPE SIGMA FACTO"/>
    <property type="match status" value="1"/>
</dbReference>
<dbReference type="SUPFAM" id="SSF88946">
    <property type="entry name" value="Sigma2 domain of RNA polymerase sigma factors"/>
    <property type="match status" value="1"/>
</dbReference>
<dbReference type="EMBL" id="JACHGW010000003">
    <property type="protein sequence ID" value="MBB6052077.1"/>
    <property type="molecule type" value="Genomic_DNA"/>
</dbReference>
<evidence type="ECO:0000313" key="8">
    <source>
        <dbReference type="EMBL" id="MBB6052077.1"/>
    </source>
</evidence>
<keyword evidence="4" id="KW-0804">Transcription</keyword>
<evidence type="ECO:0000256" key="3">
    <source>
        <dbReference type="ARBA" id="ARBA00023082"/>
    </source>
</evidence>
<proteinExistence type="inferred from homology"/>
<dbReference type="InterPro" id="IPR039425">
    <property type="entry name" value="RNA_pol_sigma-70-like"/>
</dbReference>
<dbReference type="SUPFAM" id="SSF88659">
    <property type="entry name" value="Sigma3 and sigma4 domains of RNA polymerase sigma factors"/>
    <property type="match status" value="1"/>
</dbReference>
<organism evidence="8 9">
    <name type="scientific">Armatimonas rosea</name>
    <dbReference type="NCBI Taxonomy" id="685828"/>
    <lineage>
        <taxon>Bacteria</taxon>
        <taxon>Bacillati</taxon>
        <taxon>Armatimonadota</taxon>
        <taxon>Armatimonadia</taxon>
        <taxon>Armatimonadales</taxon>
        <taxon>Armatimonadaceae</taxon>
        <taxon>Armatimonas</taxon>
    </lineage>
</organism>
<dbReference type="NCBIfam" id="TIGR02937">
    <property type="entry name" value="sigma70-ECF"/>
    <property type="match status" value="1"/>
</dbReference>
<keyword evidence="3" id="KW-0731">Sigma factor</keyword>
<dbReference type="GO" id="GO:0003677">
    <property type="term" value="F:DNA binding"/>
    <property type="evidence" value="ECO:0007669"/>
    <property type="project" value="InterPro"/>
</dbReference>
<evidence type="ECO:0000313" key="9">
    <source>
        <dbReference type="Proteomes" id="UP000520814"/>
    </source>
</evidence>
<comment type="similarity">
    <text evidence="1">Belongs to the sigma-70 factor family. ECF subfamily.</text>
</comment>
<evidence type="ECO:0000259" key="6">
    <source>
        <dbReference type="Pfam" id="PF04542"/>
    </source>
</evidence>
<reference evidence="8 9" key="1">
    <citation type="submission" date="2020-08" db="EMBL/GenBank/DDBJ databases">
        <title>Genomic Encyclopedia of Type Strains, Phase IV (KMG-IV): sequencing the most valuable type-strain genomes for metagenomic binning, comparative biology and taxonomic classification.</title>
        <authorList>
            <person name="Goeker M."/>
        </authorList>
    </citation>
    <scope>NUCLEOTIDE SEQUENCE [LARGE SCALE GENOMIC DNA]</scope>
    <source>
        <strain evidence="8 9">DSM 23562</strain>
    </source>
</reference>
<dbReference type="Proteomes" id="UP000520814">
    <property type="component" value="Unassembled WGS sequence"/>
</dbReference>
<dbReference type="InterPro" id="IPR013324">
    <property type="entry name" value="RNA_pol_sigma_r3/r4-like"/>
</dbReference>
<dbReference type="InterPro" id="IPR013325">
    <property type="entry name" value="RNA_pol_sigma_r2"/>
</dbReference>
<dbReference type="GO" id="GO:0006352">
    <property type="term" value="P:DNA-templated transcription initiation"/>
    <property type="evidence" value="ECO:0007669"/>
    <property type="project" value="InterPro"/>
</dbReference>
<dbReference type="InterPro" id="IPR013249">
    <property type="entry name" value="RNA_pol_sigma70_r4_t2"/>
</dbReference>
<feature type="domain" description="RNA polymerase sigma-70 region 2" evidence="6">
    <location>
        <begin position="42"/>
        <end position="108"/>
    </location>
</feature>
<keyword evidence="9" id="KW-1185">Reference proteome</keyword>
<evidence type="ECO:0000256" key="2">
    <source>
        <dbReference type="ARBA" id="ARBA00023015"/>
    </source>
</evidence>
<evidence type="ECO:0000259" key="7">
    <source>
        <dbReference type="Pfam" id="PF08281"/>
    </source>
</evidence>
<name>A0A7W9SSK0_ARMRO</name>
<feature type="region of interest" description="Disordered" evidence="5">
    <location>
        <begin position="1"/>
        <end position="20"/>
    </location>
</feature>
<dbReference type="InterPro" id="IPR014284">
    <property type="entry name" value="RNA_pol_sigma-70_dom"/>
</dbReference>
<evidence type="ECO:0000256" key="4">
    <source>
        <dbReference type="ARBA" id="ARBA00023163"/>
    </source>
</evidence>
<keyword evidence="2" id="KW-0805">Transcription regulation</keyword>
<dbReference type="Gene3D" id="1.10.10.10">
    <property type="entry name" value="Winged helix-like DNA-binding domain superfamily/Winged helix DNA-binding domain"/>
    <property type="match status" value="1"/>
</dbReference>